<proteinExistence type="predicted"/>
<protein>
    <submittedName>
        <fullName evidence="1">Uncharacterized protein</fullName>
    </submittedName>
</protein>
<organism evidence="1 2">
    <name type="scientific">Pantoea osteomyelitidis</name>
    <dbReference type="NCBI Taxonomy" id="3230026"/>
    <lineage>
        <taxon>Bacteria</taxon>
        <taxon>Pseudomonadati</taxon>
        <taxon>Pseudomonadota</taxon>
        <taxon>Gammaproteobacteria</taxon>
        <taxon>Enterobacterales</taxon>
        <taxon>Erwiniaceae</taxon>
        <taxon>Pantoea</taxon>
    </lineage>
</organism>
<accession>A0ABW7PQW0</accession>
<dbReference type="Proteomes" id="UP001611251">
    <property type="component" value="Unassembled WGS sequence"/>
</dbReference>
<dbReference type="Gene3D" id="2.30.42.10">
    <property type="match status" value="1"/>
</dbReference>
<dbReference type="EMBL" id="JBGFSN010000001">
    <property type="protein sequence ID" value="MFH8132607.1"/>
    <property type="molecule type" value="Genomic_DNA"/>
</dbReference>
<dbReference type="Gene3D" id="2.30.30.830">
    <property type="match status" value="1"/>
</dbReference>
<gene>
    <name evidence="1" type="ORF">ABU178_00185</name>
</gene>
<name>A0ABW7PQW0_9GAMM</name>
<evidence type="ECO:0000313" key="2">
    <source>
        <dbReference type="Proteomes" id="UP001611251"/>
    </source>
</evidence>
<evidence type="ECO:0000313" key="1">
    <source>
        <dbReference type="EMBL" id="MFH8132607.1"/>
    </source>
</evidence>
<keyword evidence="2" id="KW-1185">Reference proteome</keyword>
<dbReference type="InterPro" id="IPR036034">
    <property type="entry name" value="PDZ_sf"/>
</dbReference>
<dbReference type="RefSeq" id="WP_397210803.1">
    <property type="nucleotide sequence ID" value="NZ_JBGFSN010000001.1"/>
</dbReference>
<comment type="caution">
    <text evidence="1">The sequence shown here is derived from an EMBL/GenBank/DDBJ whole genome shotgun (WGS) entry which is preliminary data.</text>
</comment>
<reference evidence="1 2" key="1">
    <citation type="submission" date="2024-08" db="EMBL/GenBank/DDBJ databases">
        <title>Pantoea ronii - a newly identified human opportunistic pathogen.</title>
        <authorList>
            <person name="Keidar-Friedman D."/>
            <person name="Sorek N."/>
            <person name="Leshin-Carmel D."/>
            <person name="Tsur A."/>
            <person name="Amsalem M."/>
            <person name="Tolkach D."/>
            <person name="Brosh-Nissimov T."/>
        </authorList>
    </citation>
    <scope>NUCLEOTIDE SEQUENCE [LARGE SCALE GENOMIC DNA]</scope>
    <source>
        <strain evidence="1 2">AA23256</strain>
    </source>
</reference>
<sequence length="250" mass="27836">MGKLQTYRAVLTALASLGIAAGATFAAYQNILLLSRYSPDSPQPVPSAASEAASYTAIASLFNEARRSQAEVKAAVTPFDHRLLGISYSDNPLLSMVTLRKGNRQQSYHAGEKIDGHPDARIIHIAREQVDIASYGKIIHLAFKKRPESTPRLLPDATVKPRVLQDGGKLIPLYRENEIVSWRFLPASLNFSHERWRLGKDDIVLAVNDLDIMISQNSEQIERLWETATHAKVDILRDGKRITLEIDANK</sequence>